<dbReference type="OrthoDB" id="10067251at2759"/>
<reference evidence="1 2" key="1">
    <citation type="submission" date="2018-11" db="EMBL/GenBank/DDBJ databases">
        <authorList>
            <consortium name="Pathogen Informatics"/>
        </authorList>
    </citation>
    <scope>NUCLEOTIDE SEQUENCE [LARGE SCALE GENOMIC DNA]</scope>
</reference>
<name>A0A3P7P5S9_DIBLA</name>
<dbReference type="EMBL" id="UYRU01118502">
    <property type="protein sequence ID" value="VDN45713.1"/>
    <property type="molecule type" value="Genomic_DNA"/>
</dbReference>
<gene>
    <name evidence="1" type="ORF">DILT_LOCUS19684</name>
</gene>
<accession>A0A3P7P5S9</accession>
<dbReference type="Proteomes" id="UP000281553">
    <property type="component" value="Unassembled WGS sequence"/>
</dbReference>
<dbReference type="AlphaFoldDB" id="A0A3P7P5S9"/>
<evidence type="ECO:0000313" key="1">
    <source>
        <dbReference type="EMBL" id="VDN45713.1"/>
    </source>
</evidence>
<keyword evidence="2" id="KW-1185">Reference proteome</keyword>
<organism evidence="1 2">
    <name type="scientific">Dibothriocephalus latus</name>
    <name type="common">Fish tapeworm</name>
    <name type="synonym">Diphyllobothrium latum</name>
    <dbReference type="NCBI Taxonomy" id="60516"/>
    <lineage>
        <taxon>Eukaryota</taxon>
        <taxon>Metazoa</taxon>
        <taxon>Spiralia</taxon>
        <taxon>Lophotrochozoa</taxon>
        <taxon>Platyhelminthes</taxon>
        <taxon>Cestoda</taxon>
        <taxon>Eucestoda</taxon>
        <taxon>Diphyllobothriidea</taxon>
        <taxon>Diphyllobothriidae</taxon>
        <taxon>Dibothriocephalus</taxon>
    </lineage>
</organism>
<proteinExistence type="predicted"/>
<protein>
    <submittedName>
        <fullName evidence="1">Uncharacterized protein</fullName>
    </submittedName>
</protein>
<sequence>MSHKKRKTLSKTESEELQILKADKNIVILPADKGRSTLILNKGDYVKKVETLLGDRTACIPRERDAMKTLISSINKALTSLWKSKP</sequence>
<evidence type="ECO:0000313" key="2">
    <source>
        <dbReference type="Proteomes" id="UP000281553"/>
    </source>
</evidence>